<name>A0A6C0IKG8_9ZZZZ</name>
<keyword evidence="2" id="KW-1133">Transmembrane helix</keyword>
<organism evidence="3">
    <name type="scientific">viral metagenome</name>
    <dbReference type="NCBI Taxonomy" id="1070528"/>
    <lineage>
        <taxon>unclassified sequences</taxon>
        <taxon>metagenomes</taxon>
        <taxon>organismal metagenomes</taxon>
    </lineage>
</organism>
<feature type="compositionally biased region" description="Polar residues" evidence="1">
    <location>
        <begin position="324"/>
        <end position="334"/>
    </location>
</feature>
<evidence type="ECO:0000256" key="2">
    <source>
        <dbReference type="SAM" id="Phobius"/>
    </source>
</evidence>
<reference evidence="3" key="1">
    <citation type="journal article" date="2020" name="Nature">
        <title>Giant virus diversity and host interactions through global metagenomics.</title>
        <authorList>
            <person name="Schulz F."/>
            <person name="Roux S."/>
            <person name="Paez-Espino D."/>
            <person name="Jungbluth S."/>
            <person name="Walsh D.A."/>
            <person name="Denef V.J."/>
            <person name="McMahon K.D."/>
            <person name="Konstantinidis K.T."/>
            <person name="Eloe-Fadrosh E.A."/>
            <person name="Kyrpides N.C."/>
            <person name="Woyke T."/>
        </authorList>
    </citation>
    <scope>NUCLEOTIDE SEQUENCE</scope>
    <source>
        <strain evidence="3">GVMAG-M-3300024252-29</strain>
    </source>
</reference>
<keyword evidence="2" id="KW-0472">Membrane</keyword>
<evidence type="ECO:0000313" key="3">
    <source>
        <dbReference type="EMBL" id="QHT93472.1"/>
    </source>
</evidence>
<proteinExistence type="predicted"/>
<feature type="transmembrane region" description="Helical" evidence="2">
    <location>
        <begin position="91"/>
        <end position="113"/>
    </location>
</feature>
<accession>A0A6C0IKG8</accession>
<dbReference type="AlphaFoldDB" id="A0A6C0IKG8"/>
<feature type="transmembrane region" description="Helical" evidence="2">
    <location>
        <begin position="61"/>
        <end position="79"/>
    </location>
</feature>
<dbReference type="NCBIfam" id="NF033632">
    <property type="entry name" value="SLATT_4"/>
    <property type="match status" value="1"/>
</dbReference>
<sequence>MDTKETESQLSENEEDAFGAAMKEVEWSVDHENILVEWADKAMCYRWLHGKANSSFSKKNTWYTIPVIVISTLTGTANFAQDRVPVEYQGYFVMTVGAFNILAGIITTIQQFLKITQLNEAHRVSSIAWDKFYRNIKTELAKHPSERLPVIQFLKMCKEEFDRLMETSPVIPDDIIELFNTQFSDKRVMDKMIEDKEKEGLTVDHGRVMDAKGKQLDIMLKVFSKPEVCDSLVSTNDSRNPWYTAEMQSKEKSKQLRDNMSKLSETKRQHAYNISTVKNFKKNFYNLNNREPLDNEIIDNLREQIDEETIRSIIYDIQRATKPESMSRSTSGEHTNFMGDESV</sequence>
<keyword evidence="2" id="KW-0812">Transmembrane</keyword>
<dbReference type="EMBL" id="MN740208">
    <property type="protein sequence ID" value="QHT93472.1"/>
    <property type="molecule type" value="Genomic_DNA"/>
</dbReference>
<protein>
    <submittedName>
        <fullName evidence="3">Uncharacterized protein</fullName>
    </submittedName>
</protein>
<feature type="region of interest" description="Disordered" evidence="1">
    <location>
        <begin position="321"/>
        <end position="343"/>
    </location>
</feature>
<evidence type="ECO:0000256" key="1">
    <source>
        <dbReference type="SAM" id="MobiDB-lite"/>
    </source>
</evidence>